<name>A0ABV3F1I7_9NOCA</name>
<evidence type="ECO:0000256" key="4">
    <source>
        <dbReference type="SAM" id="SignalP"/>
    </source>
</evidence>
<dbReference type="InterPro" id="IPR006311">
    <property type="entry name" value="TAT_signal"/>
</dbReference>
<evidence type="ECO:0000256" key="3">
    <source>
        <dbReference type="ARBA" id="ARBA00022729"/>
    </source>
</evidence>
<evidence type="ECO:0000256" key="1">
    <source>
        <dbReference type="ARBA" id="ARBA00004418"/>
    </source>
</evidence>
<dbReference type="PROSITE" id="PS51318">
    <property type="entry name" value="TAT"/>
    <property type="match status" value="1"/>
</dbReference>
<protein>
    <submittedName>
        <fullName evidence="5">ABC transporter substrate-binding protein</fullName>
    </submittedName>
</protein>
<keyword evidence="6" id="KW-1185">Reference proteome</keyword>
<dbReference type="PANTHER" id="PTHR30024:SF47">
    <property type="entry name" value="TAURINE-BINDING PERIPLASMIC PROTEIN"/>
    <property type="match status" value="1"/>
</dbReference>
<proteinExistence type="inferred from homology"/>
<dbReference type="PROSITE" id="PS51257">
    <property type="entry name" value="PROKAR_LIPOPROTEIN"/>
    <property type="match status" value="1"/>
</dbReference>
<feature type="signal peptide" evidence="4">
    <location>
        <begin position="1"/>
        <end position="23"/>
    </location>
</feature>
<dbReference type="Pfam" id="PF13379">
    <property type="entry name" value="NMT1_2"/>
    <property type="match status" value="1"/>
</dbReference>
<dbReference type="SUPFAM" id="SSF53850">
    <property type="entry name" value="Periplasmic binding protein-like II"/>
    <property type="match status" value="1"/>
</dbReference>
<dbReference type="PANTHER" id="PTHR30024">
    <property type="entry name" value="ALIPHATIC SULFONATES-BINDING PROTEIN-RELATED"/>
    <property type="match status" value="1"/>
</dbReference>
<dbReference type="Proteomes" id="UP001551658">
    <property type="component" value="Unassembled WGS sequence"/>
</dbReference>
<evidence type="ECO:0000313" key="6">
    <source>
        <dbReference type="Proteomes" id="UP001551658"/>
    </source>
</evidence>
<dbReference type="Gene3D" id="3.40.190.10">
    <property type="entry name" value="Periplasmic binding protein-like II"/>
    <property type="match status" value="2"/>
</dbReference>
<evidence type="ECO:0000313" key="5">
    <source>
        <dbReference type="EMBL" id="MEV0361561.1"/>
    </source>
</evidence>
<comment type="similarity">
    <text evidence="2">Belongs to the bacterial solute-binding protein SsuA/TauA family.</text>
</comment>
<accession>A0ABV3F1I7</accession>
<dbReference type="EMBL" id="JBFAIH010000001">
    <property type="protein sequence ID" value="MEV0361561.1"/>
    <property type="molecule type" value="Genomic_DNA"/>
</dbReference>
<dbReference type="RefSeq" id="WP_357972542.1">
    <property type="nucleotide sequence ID" value="NZ_JBFAIH010000001.1"/>
</dbReference>
<gene>
    <name evidence="5" type="ORF">AB0H72_02560</name>
</gene>
<keyword evidence="3 4" id="KW-0732">Signal</keyword>
<comment type="caution">
    <text evidence="5">The sequence shown here is derived from an EMBL/GenBank/DDBJ whole genome shotgun (WGS) entry which is preliminary data.</text>
</comment>
<sequence>MMKFRNWRRGVVAVAALATVALAGTACTRPATQQAGESGAIRISVGVDPSYAPFFLAEQEGMFEAAGLDVRIVQTEGGAASAQNVVAGTSEMSGNADSTALTVMAANPSLRALGVYEESTRYFQVVVRPGIDPKSIRKVGVFPGIGLYFTDLYLMSLGLDPATVEHVTTGPPEQPALLGRGDIDAFVSFDPWVGQAVEGGGRVVATSGDFGAKYTQWLVASDGWLAANEKVAAEVFDVLADAAAIVDADPDRAARAVAASIQLDPAEARRTVDQIDFGARDFTDEDIARAEDLVTFFRAQGKIGGSVDTGLVLRRGWLTEHVLGAPA</sequence>
<comment type="subcellular location">
    <subcellularLocation>
        <location evidence="1">Periplasm</location>
    </subcellularLocation>
</comment>
<feature type="chain" id="PRO_5045611321" evidence="4">
    <location>
        <begin position="24"/>
        <end position="327"/>
    </location>
</feature>
<organism evidence="5 6">
    <name type="scientific">Nocardia fusca</name>
    <dbReference type="NCBI Taxonomy" id="941183"/>
    <lineage>
        <taxon>Bacteria</taxon>
        <taxon>Bacillati</taxon>
        <taxon>Actinomycetota</taxon>
        <taxon>Actinomycetes</taxon>
        <taxon>Mycobacteriales</taxon>
        <taxon>Nocardiaceae</taxon>
        <taxon>Nocardia</taxon>
    </lineage>
</organism>
<reference evidence="5 6" key="1">
    <citation type="submission" date="2024-06" db="EMBL/GenBank/DDBJ databases">
        <title>The Natural Products Discovery Center: Release of the First 8490 Sequenced Strains for Exploring Actinobacteria Biosynthetic Diversity.</title>
        <authorList>
            <person name="Kalkreuter E."/>
            <person name="Kautsar S.A."/>
            <person name="Yang D."/>
            <person name="Bader C.D."/>
            <person name="Teijaro C.N."/>
            <person name="Fluegel L."/>
            <person name="Davis C.M."/>
            <person name="Simpson J.R."/>
            <person name="Lauterbach L."/>
            <person name="Steele A.D."/>
            <person name="Gui C."/>
            <person name="Meng S."/>
            <person name="Li G."/>
            <person name="Viehrig K."/>
            <person name="Ye F."/>
            <person name="Su P."/>
            <person name="Kiefer A.F."/>
            <person name="Nichols A."/>
            <person name="Cepeda A.J."/>
            <person name="Yan W."/>
            <person name="Fan B."/>
            <person name="Jiang Y."/>
            <person name="Adhikari A."/>
            <person name="Zheng C.-J."/>
            <person name="Schuster L."/>
            <person name="Cowan T.M."/>
            <person name="Smanski M.J."/>
            <person name="Chevrette M.G."/>
            <person name="De Carvalho L.P.S."/>
            <person name="Shen B."/>
        </authorList>
    </citation>
    <scope>NUCLEOTIDE SEQUENCE [LARGE SCALE GENOMIC DNA]</scope>
    <source>
        <strain evidence="5 6">NPDC050671</strain>
    </source>
</reference>
<evidence type="ECO:0000256" key="2">
    <source>
        <dbReference type="ARBA" id="ARBA00010742"/>
    </source>
</evidence>